<dbReference type="KEGG" id="mpm:MPNA4650"/>
<feature type="transmembrane region" description="Helical" evidence="1">
    <location>
        <begin position="145"/>
        <end position="165"/>
    </location>
</feature>
<evidence type="ECO:0000313" key="2">
    <source>
        <dbReference type="EMBL" id="BAL22042.1"/>
    </source>
</evidence>
<organism evidence="2 3">
    <name type="scientific">Mycoplasmoides pneumoniae 309</name>
    <dbReference type="NCBI Taxonomy" id="1112856"/>
    <lineage>
        <taxon>Bacteria</taxon>
        <taxon>Bacillati</taxon>
        <taxon>Mycoplasmatota</taxon>
        <taxon>Mycoplasmoidales</taxon>
        <taxon>Mycoplasmoidaceae</taxon>
        <taxon>Mycoplasmoides</taxon>
    </lineage>
</organism>
<keyword evidence="1" id="KW-0812">Transmembrane</keyword>
<dbReference type="AlphaFoldDB" id="A0AB33HUU0"/>
<gene>
    <name evidence="2" type="ORF">MPNA4650</name>
</gene>
<name>A0AB33HUU0_MYCPM</name>
<evidence type="ECO:0000256" key="1">
    <source>
        <dbReference type="SAM" id="Phobius"/>
    </source>
</evidence>
<reference evidence="3" key="1">
    <citation type="journal article" date="2012" name="J. Bacteriol.">
        <title>Complete genome sequence of Mycoplasma pneumoniae type 2a strain 309, isolated in Japan.</title>
        <authorList>
            <person name="Kenri T."/>
            <person name="Horino A."/>
            <person name="Matsui M."/>
            <person name="Sasaki Y."/>
            <person name="Suzuki S."/>
            <person name="Narita M."/>
            <person name="Ohya H."/>
            <person name="Okazaki N."/>
            <person name="Shibayama K."/>
        </authorList>
    </citation>
    <scope>NUCLEOTIDE SEQUENCE [LARGE SCALE GENOMIC DNA]</scope>
    <source>
        <strain evidence="3">309</strain>
    </source>
</reference>
<feature type="transmembrane region" description="Helical" evidence="1">
    <location>
        <begin position="110"/>
        <end position="133"/>
    </location>
</feature>
<keyword evidence="1" id="KW-1133">Transmembrane helix</keyword>
<proteinExistence type="predicted"/>
<sequence>MAFLFISNEWKYQQLIFKINCWHFCYYPKNYLGGSILSKRLFIPPSACRIDLSVFPWAFICSPWNFCSTWSSLICSPCFSTVWVSLLICSPWRSTTWTNWLICSPCFSTVWVNLLICSPWAAKVVSIFVSRWLFEFLYSLNSLRVTYSVFTGITGLLSLNCLLNLP</sequence>
<dbReference type="Proteomes" id="UP000007105">
    <property type="component" value="Chromosome"/>
</dbReference>
<evidence type="ECO:0000313" key="3">
    <source>
        <dbReference type="Proteomes" id="UP000007105"/>
    </source>
</evidence>
<keyword evidence="1" id="KW-0472">Membrane</keyword>
<protein>
    <submittedName>
        <fullName evidence="2">Uncharacterized protein</fullName>
    </submittedName>
</protein>
<accession>A0AB33HUU0</accession>
<feature type="transmembrane region" description="Helical" evidence="1">
    <location>
        <begin position="70"/>
        <end position="89"/>
    </location>
</feature>
<dbReference type="EMBL" id="AP012303">
    <property type="protein sequence ID" value="BAL22042.1"/>
    <property type="molecule type" value="Genomic_DNA"/>
</dbReference>